<keyword evidence="2 4" id="KW-0808">Transferase</keyword>
<evidence type="ECO:0000313" key="6">
    <source>
        <dbReference type="EMBL" id="EFF74560.1"/>
    </source>
</evidence>
<dbReference type="GO" id="GO:0032259">
    <property type="term" value="P:methylation"/>
    <property type="evidence" value="ECO:0007669"/>
    <property type="project" value="UniProtKB-KW"/>
</dbReference>
<comment type="catalytic activity">
    <reaction evidence="4">
        <text>L-glutaminyl-[ribosomal protein uL3] + S-adenosyl-L-methionine = N(5)-methyl-L-glutaminyl-[ribosomal protein uL3] + S-adenosyl-L-homocysteine + H(+)</text>
        <dbReference type="Rhea" id="RHEA:45020"/>
        <dbReference type="Rhea" id="RHEA-COMP:11063"/>
        <dbReference type="Rhea" id="RHEA-COMP:11064"/>
        <dbReference type="ChEBI" id="CHEBI:15378"/>
        <dbReference type="ChEBI" id="CHEBI:30011"/>
        <dbReference type="ChEBI" id="CHEBI:57856"/>
        <dbReference type="ChEBI" id="CHEBI:59789"/>
        <dbReference type="ChEBI" id="CHEBI:61891"/>
        <dbReference type="EC" id="2.1.1.298"/>
    </reaction>
</comment>
<organism evidence="6 7">
    <name type="scientific">Achromobacter piechaudii ATCC 43553</name>
    <dbReference type="NCBI Taxonomy" id="742159"/>
    <lineage>
        <taxon>Bacteria</taxon>
        <taxon>Pseudomonadati</taxon>
        <taxon>Pseudomonadota</taxon>
        <taxon>Betaproteobacteria</taxon>
        <taxon>Burkholderiales</taxon>
        <taxon>Alcaligenaceae</taxon>
        <taxon>Achromobacter</taxon>
    </lineage>
</organism>
<dbReference type="PANTHER" id="PTHR47806">
    <property type="entry name" value="50S RIBOSOMAL PROTEIN L3 GLUTAMINE METHYLTRANSFERASE"/>
    <property type="match status" value="1"/>
</dbReference>
<protein>
    <recommendedName>
        <fullName evidence="4">Ribosomal protein uL3 glutamine methyltransferase</fullName>
        <shortName evidence="4">uL3 MTase</shortName>
        <ecNumber evidence="4">2.1.1.298</ecNumber>
    </recommendedName>
    <alternativeName>
        <fullName evidence="4">N5-glutamine methyltransferase PrmB</fullName>
    </alternativeName>
</protein>
<dbReference type="GO" id="GO:0036009">
    <property type="term" value="F:protein-glutamine N-methyltransferase activity"/>
    <property type="evidence" value="ECO:0007669"/>
    <property type="project" value="UniProtKB-UniRule"/>
</dbReference>
<dbReference type="EC" id="2.1.1.298" evidence="4"/>
<evidence type="ECO:0000256" key="4">
    <source>
        <dbReference type="HAMAP-Rule" id="MF_02125"/>
    </source>
</evidence>
<dbReference type="PATRIC" id="fig|742159.3.peg.5131"/>
<dbReference type="InterPro" id="IPR002052">
    <property type="entry name" value="DNA_methylase_N6_adenine_CS"/>
</dbReference>
<dbReference type="PANTHER" id="PTHR47806:SF1">
    <property type="entry name" value="RIBOSOMAL PROTEIN UL3 GLUTAMINE METHYLTRANSFERASE"/>
    <property type="match status" value="1"/>
</dbReference>
<accession>D4XF76</accession>
<dbReference type="AlphaFoldDB" id="D4XF76"/>
<dbReference type="InterPro" id="IPR007848">
    <property type="entry name" value="Small_mtfrase_dom"/>
</dbReference>
<dbReference type="Proteomes" id="UP000004510">
    <property type="component" value="Unassembled WGS sequence"/>
</dbReference>
<keyword evidence="6" id="KW-0687">Ribonucleoprotein</keyword>
<evidence type="ECO:0000313" key="7">
    <source>
        <dbReference type="Proteomes" id="UP000004510"/>
    </source>
</evidence>
<gene>
    <name evidence="4 6" type="primary">prmB</name>
    <name evidence="6" type="ORF">HMPREF0004_4123</name>
</gene>
<comment type="function">
    <text evidence="4">Methylates ribosomal protein uL3 on a specific glutamine residue.</text>
</comment>
<dbReference type="CDD" id="cd02440">
    <property type="entry name" value="AdoMet_MTases"/>
    <property type="match status" value="1"/>
</dbReference>
<evidence type="ECO:0000256" key="3">
    <source>
        <dbReference type="ARBA" id="ARBA00022691"/>
    </source>
</evidence>
<dbReference type="SUPFAM" id="SSF53335">
    <property type="entry name" value="S-adenosyl-L-methionine-dependent methyltransferases"/>
    <property type="match status" value="1"/>
</dbReference>
<dbReference type="EMBL" id="ADMS01000095">
    <property type="protein sequence ID" value="EFF74560.1"/>
    <property type="molecule type" value="Genomic_DNA"/>
</dbReference>
<dbReference type="PROSITE" id="PS00092">
    <property type="entry name" value="N6_MTASE"/>
    <property type="match status" value="1"/>
</dbReference>
<evidence type="ECO:0000256" key="2">
    <source>
        <dbReference type="ARBA" id="ARBA00022679"/>
    </source>
</evidence>
<dbReference type="eggNOG" id="COG2890">
    <property type="taxonomic scope" value="Bacteria"/>
</dbReference>
<evidence type="ECO:0000256" key="1">
    <source>
        <dbReference type="ARBA" id="ARBA00022603"/>
    </source>
</evidence>
<keyword evidence="6" id="KW-0689">Ribosomal protein</keyword>
<dbReference type="HAMAP" id="MF_02125">
    <property type="entry name" value="L3_methyltr_PrmB"/>
    <property type="match status" value="1"/>
</dbReference>
<proteinExistence type="inferred from homology"/>
<sequence length="316" mass="35281">MGGVFSSFGMLNGNKRPVMYQSARQELLTLRDLIRYGVSRMNGAQVALGHGSDNAWDEAVYLTLHALHLPLDTLEPFLDARVVREERDRVLDLLERRVTERVPAAYLTNEAWLRGHRFYVDKRVIVPRSPIAELLDEGLAPWVQDPYAVENVLDMCTGSGCLAILGAMAFPNAHVDAVDVSADALEVARRNVDDYGLAERLDLHESNLFDQLPACQYDVIVCNPPYVNSGSMDVLPQEYRHEPQLALAGGDDGMDLVRRILASAPKYLAPEGVIVLEIGHERDFFEAAFPQLSPVWLDTEEASDQILLLTREQLSL</sequence>
<dbReference type="InterPro" id="IPR029063">
    <property type="entry name" value="SAM-dependent_MTases_sf"/>
</dbReference>
<dbReference type="NCBIfam" id="TIGR00536">
    <property type="entry name" value="hemK_fam"/>
    <property type="match status" value="1"/>
</dbReference>
<reference evidence="7" key="1">
    <citation type="submission" date="2010-03" db="EMBL/GenBank/DDBJ databases">
        <title>Complete sequence of Mobiluncus curtisii ATCC 43063.</title>
        <authorList>
            <person name="Muzny D."/>
            <person name="Qin X."/>
            <person name="Deng J."/>
            <person name="Jiang H."/>
            <person name="Liu Y."/>
            <person name="Qu J."/>
            <person name="Song X.-Z."/>
            <person name="Zhang L."/>
            <person name="Thornton R."/>
            <person name="Coyle M."/>
            <person name="Francisco L."/>
            <person name="Jackson L."/>
            <person name="Javaid M."/>
            <person name="Korchina V."/>
            <person name="Kovar C."/>
            <person name="Mata R."/>
            <person name="Mathew T."/>
            <person name="Ngo R."/>
            <person name="Nguyen L."/>
            <person name="Nguyen N."/>
            <person name="Okwuonu G."/>
            <person name="Ongeri F."/>
            <person name="Pham C."/>
            <person name="Simmons D."/>
            <person name="Wilczek-Boney K."/>
            <person name="Hale W."/>
            <person name="Jakkamsetti A."/>
            <person name="Pham P."/>
            <person name="Ruth R."/>
            <person name="San Lucas F."/>
            <person name="Warren J."/>
            <person name="Zhang J."/>
            <person name="Zhao Z."/>
            <person name="Zhou C."/>
            <person name="Zhu D."/>
            <person name="Lee S."/>
            <person name="Bess C."/>
            <person name="Blankenburg K."/>
            <person name="Forbes L."/>
            <person name="Fu Q."/>
            <person name="Gubbala S."/>
            <person name="Hirani K."/>
            <person name="Jayaseelan J.C."/>
            <person name="Lara F."/>
            <person name="Munidasa M."/>
            <person name="Palculict T."/>
            <person name="Patil S."/>
            <person name="Pu L.-L."/>
            <person name="Saada N."/>
            <person name="Tang L."/>
            <person name="Weissenberger G."/>
            <person name="Zhu Y."/>
            <person name="Hemphill L."/>
            <person name="Shang Y."/>
            <person name="Youmans B."/>
            <person name="Ayvaz T."/>
            <person name="Ross M."/>
            <person name="Santibanez J."/>
            <person name="Aqrawi P."/>
            <person name="Gross S."/>
            <person name="Joshi V."/>
            <person name="Fowler G."/>
            <person name="Nazareth L."/>
            <person name="Reid J."/>
            <person name="Worley K."/>
            <person name="Petrosino J."/>
            <person name="Highlander S."/>
            <person name="Gibbs R."/>
            <person name="Gibbs R."/>
        </authorList>
    </citation>
    <scope>NUCLEOTIDE SEQUENCE [LARGE SCALE GENOMIC DNA]</scope>
    <source>
        <strain evidence="7">ATCC 43553</strain>
    </source>
</reference>
<dbReference type="InterPro" id="IPR017127">
    <property type="entry name" value="Ribosome_uL3_MTase"/>
</dbReference>
<dbReference type="InterPro" id="IPR004556">
    <property type="entry name" value="HemK-like"/>
</dbReference>
<dbReference type="HOGENOM" id="CLU_018398_5_1_4"/>
<dbReference type="PIRSF" id="PIRSF037167">
    <property type="entry name" value="Mtase_YfcB_prd"/>
    <property type="match status" value="1"/>
</dbReference>
<name>D4XF76_9BURK</name>
<keyword evidence="3 4" id="KW-0949">S-adenosyl-L-methionine</keyword>
<dbReference type="GO" id="GO:0003676">
    <property type="term" value="F:nucleic acid binding"/>
    <property type="evidence" value="ECO:0007669"/>
    <property type="project" value="InterPro"/>
</dbReference>
<dbReference type="NCBIfam" id="TIGR03533">
    <property type="entry name" value="L3_gln_methyl"/>
    <property type="match status" value="1"/>
</dbReference>
<comment type="caution">
    <text evidence="6">The sequence shown here is derived from an EMBL/GenBank/DDBJ whole genome shotgun (WGS) entry which is preliminary data.</text>
</comment>
<dbReference type="Pfam" id="PF05175">
    <property type="entry name" value="MTS"/>
    <property type="match status" value="1"/>
</dbReference>
<evidence type="ECO:0000259" key="5">
    <source>
        <dbReference type="Pfam" id="PF05175"/>
    </source>
</evidence>
<keyword evidence="1 4" id="KW-0489">Methyltransferase</keyword>
<dbReference type="Gene3D" id="3.40.50.150">
    <property type="entry name" value="Vaccinia Virus protein VP39"/>
    <property type="match status" value="1"/>
</dbReference>
<feature type="domain" description="Methyltransferase small" evidence="5">
    <location>
        <begin position="149"/>
        <end position="230"/>
    </location>
</feature>
<dbReference type="GO" id="GO:0005840">
    <property type="term" value="C:ribosome"/>
    <property type="evidence" value="ECO:0007669"/>
    <property type="project" value="UniProtKB-KW"/>
</dbReference>
<dbReference type="Gene3D" id="1.10.8.10">
    <property type="entry name" value="DNA helicase RuvA subunit, C-terminal domain"/>
    <property type="match status" value="1"/>
</dbReference>
<comment type="similarity">
    <text evidence="4">Belongs to the protein N5-glutamine methyltransferase family. PrmB subfamily.</text>
</comment>
<dbReference type="GO" id="GO:0005829">
    <property type="term" value="C:cytosol"/>
    <property type="evidence" value="ECO:0007669"/>
    <property type="project" value="TreeGrafter"/>
</dbReference>